<dbReference type="RefSeq" id="WP_169684690.1">
    <property type="nucleotide sequence ID" value="NZ_JABBNU010000012.1"/>
</dbReference>
<dbReference type="Proteomes" id="UP000559010">
    <property type="component" value="Unassembled WGS sequence"/>
</dbReference>
<proteinExistence type="predicted"/>
<dbReference type="AlphaFoldDB" id="A0A848J3L4"/>
<name>A0A848J3L4_9BACT</name>
<sequence length="56" mass="6566">MMENKEEKNTQLTLDFSRNLINITKQAKIVSFSSYTQKGIDKKVIRNQIIENTKSF</sequence>
<accession>A0A848J3L4</accession>
<reference evidence="1 2" key="1">
    <citation type="submission" date="2020-04" db="EMBL/GenBank/DDBJ databases">
        <title>Flammeovirgaceae bacterium KN852 isolated from deep sea.</title>
        <authorList>
            <person name="Zhang D.-C."/>
        </authorList>
    </citation>
    <scope>NUCLEOTIDE SEQUENCE [LARGE SCALE GENOMIC DNA]</scope>
    <source>
        <strain evidence="1 2">KN852</strain>
    </source>
</reference>
<gene>
    <name evidence="1" type="ORF">HH304_18095</name>
</gene>
<comment type="caution">
    <text evidence="1">The sequence shown here is derived from an EMBL/GenBank/DDBJ whole genome shotgun (WGS) entry which is preliminary data.</text>
</comment>
<keyword evidence="2" id="KW-1185">Reference proteome</keyword>
<dbReference type="EMBL" id="JABBNU010000012">
    <property type="protein sequence ID" value="NMM50326.1"/>
    <property type="molecule type" value="Genomic_DNA"/>
</dbReference>
<evidence type="ECO:0000313" key="1">
    <source>
        <dbReference type="EMBL" id="NMM50326.1"/>
    </source>
</evidence>
<organism evidence="1 2">
    <name type="scientific">Marinigracilibium pacificum</name>
    <dbReference type="NCBI Taxonomy" id="2729599"/>
    <lineage>
        <taxon>Bacteria</taxon>
        <taxon>Pseudomonadati</taxon>
        <taxon>Bacteroidota</taxon>
        <taxon>Cytophagia</taxon>
        <taxon>Cytophagales</taxon>
        <taxon>Flammeovirgaceae</taxon>
        <taxon>Marinigracilibium</taxon>
    </lineage>
</organism>
<protein>
    <submittedName>
        <fullName evidence="1">Uncharacterized protein</fullName>
    </submittedName>
</protein>
<evidence type="ECO:0000313" key="2">
    <source>
        <dbReference type="Proteomes" id="UP000559010"/>
    </source>
</evidence>